<keyword evidence="9" id="KW-1185">Reference proteome</keyword>
<keyword evidence="5 7" id="KW-0472">Membrane</keyword>
<evidence type="ECO:0000256" key="5">
    <source>
        <dbReference type="ARBA" id="ARBA00023136"/>
    </source>
</evidence>
<comment type="caution">
    <text evidence="8">The sequence shown here is derived from an EMBL/GenBank/DDBJ whole genome shotgun (WGS) entry which is preliminary data.</text>
</comment>
<keyword evidence="6" id="KW-0325">Glycoprotein</keyword>
<name>A0A1R2D518_9CILI</name>
<dbReference type="GO" id="GO:0022857">
    <property type="term" value="F:transmembrane transporter activity"/>
    <property type="evidence" value="ECO:0007669"/>
    <property type="project" value="UniProtKB-UniRule"/>
</dbReference>
<feature type="transmembrane region" description="Helical" evidence="7">
    <location>
        <begin position="236"/>
        <end position="256"/>
    </location>
</feature>
<dbReference type="Pfam" id="PF04515">
    <property type="entry name" value="Choline_transpo"/>
    <property type="match status" value="1"/>
</dbReference>
<feature type="transmembrane region" description="Helical" evidence="7">
    <location>
        <begin position="344"/>
        <end position="368"/>
    </location>
</feature>
<feature type="transmembrane region" description="Helical" evidence="7">
    <location>
        <begin position="196"/>
        <end position="216"/>
    </location>
</feature>
<gene>
    <name evidence="8" type="ORF">SteCoe_92</name>
</gene>
<dbReference type="OrthoDB" id="420519at2759"/>
<evidence type="ECO:0000256" key="2">
    <source>
        <dbReference type="ARBA" id="ARBA00007168"/>
    </source>
</evidence>
<feature type="transmembrane region" description="Helical" evidence="7">
    <location>
        <begin position="494"/>
        <end position="513"/>
    </location>
</feature>
<evidence type="ECO:0000256" key="1">
    <source>
        <dbReference type="ARBA" id="ARBA00004141"/>
    </source>
</evidence>
<evidence type="ECO:0000313" key="8">
    <source>
        <dbReference type="EMBL" id="OMJ96352.1"/>
    </source>
</evidence>
<evidence type="ECO:0000256" key="7">
    <source>
        <dbReference type="RuleBase" id="RU368066"/>
    </source>
</evidence>
<dbReference type="GO" id="GO:0005886">
    <property type="term" value="C:plasma membrane"/>
    <property type="evidence" value="ECO:0007669"/>
    <property type="project" value="UniProtKB-SubCell"/>
</dbReference>
<protein>
    <recommendedName>
        <fullName evidence="7">Choline transporter-like protein</fullName>
    </recommendedName>
</protein>
<evidence type="ECO:0000256" key="4">
    <source>
        <dbReference type="ARBA" id="ARBA00022989"/>
    </source>
</evidence>
<reference evidence="8 9" key="1">
    <citation type="submission" date="2016-11" db="EMBL/GenBank/DDBJ databases">
        <title>The macronuclear genome of Stentor coeruleus: a giant cell with tiny introns.</title>
        <authorList>
            <person name="Slabodnick M."/>
            <person name="Ruby J.G."/>
            <person name="Reiff S.B."/>
            <person name="Swart E.C."/>
            <person name="Gosai S."/>
            <person name="Prabakaran S."/>
            <person name="Witkowska E."/>
            <person name="Larue G.E."/>
            <person name="Fisher S."/>
            <person name="Freeman R.M."/>
            <person name="Gunawardena J."/>
            <person name="Chu W."/>
            <person name="Stover N.A."/>
            <person name="Gregory B.D."/>
            <person name="Nowacki M."/>
            <person name="Derisi J."/>
            <person name="Roy S.W."/>
            <person name="Marshall W.F."/>
            <person name="Sood P."/>
        </authorList>
    </citation>
    <scope>NUCLEOTIDE SEQUENCE [LARGE SCALE GENOMIC DNA]</scope>
    <source>
        <strain evidence="8">WM001</strain>
    </source>
</reference>
<comment type="similarity">
    <text evidence="2 7">Belongs to the CTL (choline transporter-like) family.</text>
</comment>
<accession>A0A1R2D518</accession>
<feature type="transmembrane region" description="Helical" evidence="7">
    <location>
        <begin position="525"/>
        <end position="547"/>
    </location>
</feature>
<evidence type="ECO:0000256" key="3">
    <source>
        <dbReference type="ARBA" id="ARBA00022692"/>
    </source>
</evidence>
<evidence type="ECO:0000313" key="9">
    <source>
        <dbReference type="Proteomes" id="UP000187209"/>
    </source>
</evidence>
<feature type="transmembrane region" description="Helical" evidence="7">
    <location>
        <begin position="170"/>
        <end position="189"/>
    </location>
</feature>
<sequence>MKKVEVDHESLRDGPLRERRCTDVLCCLIFFAFIGAMCFLGYYGYQHGDPESVIYPYDSAGNQCGRPKTSAQDYEYVYFLNPTDATTQTRWKVCVKNCPTASANETIDCYTNRWVTNCTFIANGTYFSPYESKNFLHRLCMPQKVTDSFKEYLSSNEMMSAGADIIRCKYIVLGVLGVAVLVSIIYLLFLRYFIGVVVWIVITALVVLFALFGGYYNYQIYDETKVLDESTKIEYWSISIACYVAAFLSFCVAFCLRKRIELAAAVMKSATIFIDDVWSVLFVPIVFFIISVVVFALWVTALIYLYSSGTIEIKDTNIETTSVLAKFTHDQQLKNALWFEFLGIVWINSFKVALLQFIISFACCVWYFTANKASLDKPLCRGIINGLFYHLGSLAFGSFILSLIIIFKWFLGIMTKLYQDTQGSNPIVVCICKCVLCCVQCFERFVKFLDHQAYIRIAMTGENFCSAAQNAFEMIWENAGRFTALGGVGTVFNFLGKVAITCVSAYAGFFYITHDEKFMGEINSPVGPTVVFLVVSYLVGSLFMGVYEISADTIIQAFILDEKLHGVNCAVYAPEPIKEFMEEYGKDD</sequence>
<dbReference type="AlphaFoldDB" id="A0A1R2D518"/>
<feature type="transmembrane region" description="Helical" evidence="7">
    <location>
        <begin position="388"/>
        <end position="411"/>
    </location>
</feature>
<organism evidence="8 9">
    <name type="scientific">Stentor coeruleus</name>
    <dbReference type="NCBI Taxonomy" id="5963"/>
    <lineage>
        <taxon>Eukaryota</taxon>
        <taxon>Sar</taxon>
        <taxon>Alveolata</taxon>
        <taxon>Ciliophora</taxon>
        <taxon>Postciliodesmatophora</taxon>
        <taxon>Heterotrichea</taxon>
        <taxon>Heterotrichida</taxon>
        <taxon>Stentoridae</taxon>
        <taxon>Stentor</taxon>
    </lineage>
</organism>
<feature type="transmembrane region" description="Helical" evidence="7">
    <location>
        <begin position="21"/>
        <end position="45"/>
    </location>
</feature>
<feature type="transmembrane region" description="Helical" evidence="7">
    <location>
        <begin position="277"/>
        <end position="306"/>
    </location>
</feature>
<dbReference type="InterPro" id="IPR007603">
    <property type="entry name" value="Choline_transptr-like"/>
</dbReference>
<keyword evidence="4 7" id="KW-1133">Transmembrane helix</keyword>
<comment type="function">
    <text evidence="7">Choline transporter.</text>
</comment>
<evidence type="ECO:0000256" key="6">
    <source>
        <dbReference type="ARBA" id="ARBA00023180"/>
    </source>
</evidence>
<dbReference type="PANTHER" id="PTHR12385:SF14">
    <property type="entry name" value="CHOLINE TRANSPORTER-LIKE 2"/>
    <property type="match status" value="1"/>
</dbReference>
<dbReference type="Proteomes" id="UP000187209">
    <property type="component" value="Unassembled WGS sequence"/>
</dbReference>
<keyword evidence="3 7" id="KW-0812">Transmembrane</keyword>
<dbReference type="PANTHER" id="PTHR12385">
    <property type="entry name" value="CHOLINE TRANSPORTER-LIKE (SLC FAMILY 44)"/>
    <property type="match status" value="1"/>
</dbReference>
<dbReference type="EMBL" id="MPUH01000001">
    <property type="protein sequence ID" value="OMJ96352.1"/>
    <property type="molecule type" value="Genomic_DNA"/>
</dbReference>
<comment type="subcellular location">
    <subcellularLocation>
        <location evidence="7">Cell membrane</location>
        <topology evidence="7">Multi-pass membrane protein</topology>
    </subcellularLocation>
    <subcellularLocation>
        <location evidence="1">Membrane</location>
        <topology evidence="1">Multi-pass membrane protein</topology>
    </subcellularLocation>
</comment>
<proteinExistence type="inferred from homology"/>